<organism evidence="1 2">
    <name type="scientific">Atta colombica</name>
    <dbReference type="NCBI Taxonomy" id="520822"/>
    <lineage>
        <taxon>Eukaryota</taxon>
        <taxon>Metazoa</taxon>
        <taxon>Ecdysozoa</taxon>
        <taxon>Arthropoda</taxon>
        <taxon>Hexapoda</taxon>
        <taxon>Insecta</taxon>
        <taxon>Pterygota</taxon>
        <taxon>Neoptera</taxon>
        <taxon>Endopterygota</taxon>
        <taxon>Hymenoptera</taxon>
        <taxon>Apocrita</taxon>
        <taxon>Aculeata</taxon>
        <taxon>Formicoidea</taxon>
        <taxon>Formicidae</taxon>
        <taxon>Myrmicinae</taxon>
        <taxon>Atta</taxon>
    </lineage>
</organism>
<keyword evidence="2" id="KW-1185">Reference proteome</keyword>
<name>A0A151I5U0_9HYME</name>
<feature type="non-terminal residue" evidence="1">
    <location>
        <position position="1"/>
    </location>
</feature>
<dbReference type="EMBL" id="KQ976413">
    <property type="protein sequence ID" value="KYM90385.1"/>
    <property type="molecule type" value="Genomic_DNA"/>
</dbReference>
<protein>
    <submittedName>
        <fullName evidence="1">Uncharacterized protein</fullName>
    </submittedName>
</protein>
<gene>
    <name evidence="1" type="ORF">ALC53_01817</name>
</gene>
<dbReference type="AlphaFoldDB" id="A0A151I5U0"/>
<dbReference type="Proteomes" id="UP000078540">
    <property type="component" value="Unassembled WGS sequence"/>
</dbReference>
<reference evidence="1 2" key="1">
    <citation type="submission" date="2015-09" db="EMBL/GenBank/DDBJ databases">
        <title>Atta colombica WGS genome.</title>
        <authorList>
            <person name="Nygaard S."/>
            <person name="Hu H."/>
            <person name="Boomsma J."/>
            <person name="Zhang G."/>
        </authorList>
    </citation>
    <scope>NUCLEOTIDE SEQUENCE [LARGE SCALE GENOMIC DNA]</scope>
    <source>
        <strain evidence="1">Treedump-2</strain>
        <tissue evidence="1">Whole body</tissue>
    </source>
</reference>
<accession>A0A151I5U0</accession>
<evidence type="ECO:0000313" key="1">
    <source>
        <dbReference type="EMBL" id="KYM90385.1"/>
    </source>
</evidence>
<evidence type="ECO:0000313" key="2">
    <source>
        <dbReference type="Proteomes" id="UP000078540"/>
    </source>
</evidence>
<proteinExistence type="predicted"/>
<sequence>YLSAKGISNLGSDEFWIEELGVIFVTIVCICGTDSSCGSSIKWCGIGFVDQEVSLECSLYDSLAYSNPIDTWDMMYPVLTKIVSMSCETNAYRVIYERFPSSPNIWRSYQSFRLTHLVMPLDN</sequence>